<dbReference type="FunFam" id="3.30.70.330:FF:000349">
    <property type="entry name" value="Protein MEI2-like 1"/>
    <property type="match status" value="1"/>
</dbReference>
<dbReference type="InterPro" id="IPR007201">
    <property type="entry name" value="Mei2-like_Rrm_C"/>
</dbReference>
<evidence type="ECO:0000259" key="5">
    <source>
        <dbReference type="PROSITE" id="PS50102"/>
    </source>
</evidence>
<dbReference type="PANTHER" id="PTHR23189">
    <property type="entry name" value="RNA RECOGNITION MOTIF-CONTAINING"/>
    <property type="match status" value="1"/>
</dbReference>
<evidence type="ECO:0000256" key="4">
    <source>
        <dbReference type="SAM" id="MobiDB-lite"/>
    </source>
</evidence>
<dbReference type="FunFam" id="3.30.70.330:FF:000453">
    <property type="entry name" value="Protein MEI2-like 1"/>
    <property type="match status" value="1"/>
</dbReference>
<dbReference type="InterPro" id="IPR000504">
    <property type="entry name" value="RRM_dom"/>
</dbReference>
<feature type="compositionally biased region" description="Polar residues" evidence="4">
    <location>
        <begin position="492"/>
        <end position="519"/>
    </location>
</feature>
<evidence type="ECO:0000256" key="1">
    <source>
        <dbReference type="ARBA" id="ARBA00022737"/>
    </source>
</evidence>
<name>A0A1D6LIK7_MAIZE</name>
<dbReference type="EMBL" id="CM000782">
    <property type="protein sequence ID" value="AQK79636.1"/>
    <property type="molecule type" value="Genomic_DNA"/>
</dbReference>
<dbReference type="Gene3D" id="3.30.70.330">
    <property type="match status" value="2"/>
</dbReference>
<dbReference type="InterPro" id="IPR034453">
    <property type="entry name" value="MEI2-like_RRM1"/>
</dbReference>
<gene>
    <name evidence="6" type="ORF">ZEAMMB73_Zm00001d035763</name>
</gene>
<feature type="domain" description="RRM" evidence="5">
    <location>
        <begin position="358"/>
        <end position="431"/>
    </location>
</feature>
<feature type="region of interest" description="Disordered" evidence="4">
    <location>
        <begin position="58"/>
        <end position="79"/>
    </location>
</feature>
<dbReference type="InterPro" id="IPR035979">
    <property type="entry name" value="RBD_domain_sf"/>
</dbReference>
<dbReference type="PROSITE" id="PS50102">
    <property type="entry name" value="RRM"/>
    <property type="match status" value="2"/>
</dbReference>
<dbReference type="FunCoup" id="A0A1D6LIK7">
    <property type="interactions" value="2"/>
</dbReference>
<dbReference type="AlphaFoldDB" id="A0A1D6LIK7"/>
<protein>
    <submittedName>
        <fullName evidence="6">Protein MEI2-like 1</fullName>
    </submittedName>
</protein>
<feature type="region of interest" description="Disordered" evidence="4">
    <location>
        <begin position="481"/>
        <end position="527"/>
    </location>
</feature>
<dbReference type="GO" id="GO:0003723">
    <property type="term" value="F:RNA binding"/>
    <property type="evidence" value="ECO:0007669"/>
    <property type="project" value="UniProtKB-UniRule"/>
</dbReference>
<accession>A0A1D6LIK7</accession>
<dbReference type="ExpressionAtlas" id="A0A1D6LIK7">
    <property type="expression patterns" value="baseline and differential"/>
</dbReference>
<dbReference type="Pfam" id="PF00076">
    <property type="entry name" value="RRM_1"/>
    <property type="match status" value="2"/>
</dbReference>
<dbReference type="InterPro" id="IPR012677">
    <property type="entry name" value="Nucleotide-bd_a/b_plait_sf"/>
</dbReference>
<dbReference type="CDD" id="cd12276">
    <property type="entry name" value="RRM2_MEI2_EAR1_like"/>
    <property type="match status" value="1"/>
</dbReference>
<dbReference type="InParanoid" id="A0A1D6LIK7"/>
<keyword evidence="1" id="KW-0677">Repeat</keyword>
<feature type="region of interest" description="Disordered" evidence="4">
    <location>
        <begin position="907"/>
        <end position="948"/>
    </location>
</feature>
<dbReference type="EMBL" id="CM000782">
    <property type="protein sequence ID" value="AQK79640.1"/>
    <property type="molecule type" value="Genomic_DNA"/>
</dbReference>
<dbReference type="SMR" id="A0A1D6LIK7"/>
<keyword evidence="2 3" id="KW-0694">RNA-binding</keyword>
<sequence>MVIASGAVDRGHLSPIAPLSESPSSSSFFSQDLVPTERQVGFWKSSESMVDHKGSKPIFTSPLDKAHPIGSSPAGGLEHQRGQAFKGKLGMLNLGNLVDQQENAPGIPSISWGDVLSTSRSSLGLSTGGTAFVEPPSADQHVQDYGDCFSSSSFTEVFGRKSARLMASGVYGQSAGANDSGYDGDEPLGSMKEMEAQTIGDLLPDDDDLMSGIIDGFEYTGLSNQDDADEDIFYTGGGLELEHDDSNNVDKFRDVSFKIQLSEKHSIDKHHSRALIVKNINPGIEGSDLRALFQQYGDVQTFDTSCKSHGIVTVSYYDIRAAQDAVRAVHNKPLGLMKLDVQFSLPKENVPNKDPNNGTLVVSLIDSSISSHDLLQKFSVYGDVKEIYKSPTSCNKKFVEFYDIRAAQEALNDLNKGEISCSQIKVEHSFSGGAGSCFAEQYSGEQKQNAVAHQLKNSPPGTIGKLDTKSWDSSTVHNLYSPVRPQHDKSQHGFSVNPPQKLSSPIRIESTQQHSNQTAFGEHSGSLGHGNFGGGLQAFHPHSLPECHNGICNGYNSMTLNARNSNFRFTEGIDYNNHKVDHSDLHGHSSDQNEAIRVAGIGSCPLHGHHYTWSNSNGFPQSPSAPMMWPNFQQPVHMHCYPAMPPHIRRSAAHPMDQHHLGSAPNSVGGFANAHSFHPGSLESVGFPGSPQLYPSDLSVFASARGNYRETMFSAISAGFPSIQQILHATNGRNPMMHVSTSYDATNDRIRSRRHDGNAAQSENKKQFELDLDRIAKGEDSRTTLMIKNIPNKLIVDAINRYTSKLLLAVIDENHRGTYDFIYLPIDFKNKCNVGYAFINMTDPQQIVPFYKTFNGKKWEKFNSEKVASLAYARIQGRNALIAHFQNSSLMNEEKWCRPMLFHKDGPNAGDQEPFPVGNNVRSRSGRNRPLSSGSETTKEASPSTSPN</sequence>
<dbReference type="PROSITE" id="PS01070">
    <property type="entry name" value="NUCLEASE_NON_SPEC"/>
    <property type="match status" value="1"/>
</dbReference>
<dbReference type="GO" id="GO:0016787">
    <property type="term" value="F:hydrolase activity"/>
    <property type="evidence" value="ECO:0007669"/>
    <property type="project" value="InterPro"/>
</dbReference>
<accession>A0A3L6E9W9</accession>
<evidence type="ECO:0000256" key="2">
    <source>
        <dbReference type="ARBA" id="ARBA00022884"/>
    </source>
</evidence>
<dbReference type="CDD" id="cd12524">
    <property type="entry name" value="RRM1_MEI2_like"/>
    <property type="match status" value="1"/>
</dbReference>
<dbReference type="InterPro" id="IPR018524">
    <property type="entry name" value="DNA/RNA_endonuclease_AS"/>
</dbReference>
<dbReference type="EMBL" id="CM000782">
    <property type="protein sequence ID" value="AQK79629.1"/>
    <property type="molecule type" value="Genomic_DNA"/>
</dbReference>
<dbReference type="EMBL" id="CM000782">
    <property type="protein sequence ID" value="AQK79648.1"/>
    <property type="molecule type" value="Genomic_DNA"/>
</dbReference>
<accession>A0A8J8XUK7</accession>
<feature type="compositionally biased region" description="Polar residues" evidence="4">
    <location>
        <begin position="930"/>
        <end position="948"/>
    </location>
</feature>
<dbReference type="GO" id="GO:0046872">
    <property type="term" value="F:metal ion binding"/>
    <property type="evidence" value="ECO:0007669"/>
    <property type="project" value="InterPro"/>
</dbReference>
<reference evidence="6" key="1">
    <citation type="submission" date="2015-12" db="EMBL/GenBank/DDBJ databases">
        <title>Update maize B73 reference genome by single molecule sequencing technologies.</title>
        <authorList>
            <consortium name="Maize Genome Sequencing Project"/>
            <person name="Ware D."/>
        </authorList>
    </citation>
    <scope>NUCLEOTIDE SEQUENCE</scope>
    <source>
        <tissue evidence="6">Seedling</tissue>
    </source>
</reference>
<organism evidence="6">
    <name type="scientific">Zea mays</name>
    <name type="common">Maize</name>
    <dbReference type="NCBI Taxonomy" id="4577"/>
    <lineage>
        <taxon>Eukaryota</taxon>
        <taxon>Viridiplantae</taxon>
        <taxon>Streptophyta</taxon>
        <taxon>Embryophyta</taxon>
        <taxon>Tracheophyta</taxon>
        <taxon>Spermatophyta</taxon>
        <taxon>Magnoliopsida</taxon>
        <taxon>Liliopsida</taxon>
        <taxon>Poales</taxon>
        <taxon>Poaceae</taxon>
        <taxon>PACMAD clade</taxon>
        <taxon>Panicoideae</taxon>
        <taxon>Andropogonodae</taxon>
        <taxon>Andropogoneae</taxon>
        <taxon>Tripsacinae</taxon>
        <taxon>Zea</taxon>
    </lineage>
</organism>
<evidence type="ECO:0000313" key="6">
    <source>
        <dbReference type="EMBL" id="AQK79640.1"/>
    </source>
</evidence>
<proteinExistence type="predicted"/>
<dbReference type="SMART" id="SM00360">
    <property type="entry name" value="RRM"/>
    <property type="match status" value="2"/>
</dbReference>
<dbReference type="InterPro" id="IPR034454">
    <property type="entry name" value="MEI2-like_RRM3"/>
</dbReference>
<dbReference type="CDD" id="cd12531">
    <property type="entry name" value="RRM3_MEI2_like"/>
    <property type="match status" value="1"/>
</dbReference>
<dbReference type="Pfam" id="PF04059">
    <property type="entry name" value="RRM_2"/>
    <property type="match status" value="1"/>
</dbReference>
<dbReference type="SUPFAM" id="SSF54928">
    <property type="entry name" value="RNA-binding domain, RBD"/>
    <property type="match status" value="2"/>
</dbReference>
<evidence type="ECO:0000256" key="3">
    <source>
        <dbReference type="PROSITE-ProRule" id="PRU00176"/>
    </source>
</evidence>
<feature type="domain" description="RRM" evidence="5">
    <location>
        <begin position="273"/>
        <end position="346"/>
    </location>
</feature>
<accession>A0A3L6E7E2</accession>